<feature type="compositionally biased region" description="Polar residues" evidence="1">
    <location>
        <begin position="26"/>
        <end position="36"/>
    </location>
</feature>
<comment type="caution">
    <text evidence="2">The sequence shown here is derived from an EMBL/GenBank/DDBJ whole genome shotgun (WGS) entry which is preliminary data.</text>
</comment>
<keyword evidence="3" id="KW-1185">Reference proteome</keyword>
<gene>
    <name evidence="2" type="ORF">Tcan_01894</name>
</gene>
<proteinExistence type="predicted"/>
<organism evidence="2 3">
    <name type="scientific">Toxocara canis</name>
    <name type="common">Canine roundworm</name>
    <dbReference type="NCBI Taxonomy" id="6265"/>
    <lineage>
        <taxon>Eukaryota</taxon>
        <taxon>Metazoa</taxon>
        <taxon>Ecdysozoa</taxon>
        <taxon>Nematoda</taxon>
        <taxon>Chromadorea</taxon>
        <taxon>Rhabditida</taxon>
        <taxon>Spirurina</taxon>
        <taxon>Ascaridomorpha</taxon>
        <taxon>Ascaridoidea</taxon>
        <taxon>Toxocaridae</taxon>
        <taxon>Toxocara</taxon>
    </lineage>
</organism>
<evidence type="ECO:0000256" key="1">
    <source>
        <dbReference type="SAM" id="MobiDB-lite"/>
    </source>
</evidence>
<evidence type="ECO:0000313" key="2">
    <source>
        <dbReference type="EMBL" id="KHN76131.1"/>
    </source>
</evidence>
<feature type="region of interest" description="Disordered" evidence="1">
    <location>
        <begin position="1"/>
        <end position="42"/>
    </location>
</feature>
<name>A0A0B2UYK3_TOXCA</name>
<sequence length="58" mass="6148">MENPQQAADTHKEDSAHAHEEKSDTAAPSTRAQPSDTGPVAEITVQIELQSSKSSAQC</sequence>
<reference evidence="2 3" key="1">
    <citation type="submission" date="2014-11" db="EMBL/GenBank/DDBJ databases">
        <title>Genetic blueprint of the zoonotic pathogen Toxocara canis.</title>
        <authorList>
            <person name="Zhu X.-Q."/>
            <person name="Korhonen P.K."/>
            <person name="Cai H."/>
            <person name="Young N.D."/>
            <person name="Nejsum P."/>
            <person name="von Samson-Himmelstjerna G."/>
            <person name="Boag P.R."/>
            <person name="Tan P."/>
            <person name="Li Q."/>
            <person name="Min J."/>
            <person name="Yang Y."/>
            <person name="Wang X."/>
            <person name="Fang X."/>
            <person name="Hall R.S."/>
            <person name="Hofmann A."/>
            <person name="Sternberg P.W."/>
            <person name="Jex A.R."/>
            <person name="Gasser R.B."/>
        </authorList>
    </citation>
    <scope>NUCLEOTIDE SEQUENCE [LARGE SCALE GENOMIC DNA]</scope>
    <source>
        <strain evidence="2">PN_DK_2014</strain>
    </source>
</reference>
<evidence type="ECO:0000313" key="3">
    <source>
        <dbReference type="Proteomes" id="UP000031036"/>
    </source>
</evidence>
<dbReference type="EMBL" id="JPKZ01002567">
    <property type="protein sequence ID" value="KHN76131.1"/>
    <property type="molecule type" value="Genomic_DNA"/>
</dbReference>
<accession>A0A0B2UYK3</accession>
<dbReference type="AlphaFoldDB" id="A0A0B2UYK3"/>
<dbReference type="Proteomes" id="UP000031036">
    <property type="component" value="Unassembled WGS sequence"/>
</dbReference>
<feature type="compositionally biased region" description="Basic and acidic residues" evidence="1">
    <location>
        <begin position="9"/>
        <end position="24"/>
    </location>
</feature>
<protein>
    <submittedName>
        <fullName evidence="2">Uncharacterized protein</fullName>
    </submittedName>
</protein>